<feature type="transmembrane region" description="Helical" evidence="5">
    <location>
        <begin position="253"/>
        <end position="275"/>
    </location>
</feature>
<keyword evidence="3 5" id="KW-1133">Transmembrane helix</keyword>
<dbReference type="Proteomes" id="UP001374535">
    <property type="component" value="Chromosome 5"/>
</dbReference>
<evidence type="ECO:0000313" key="6">
    <source>
        <dbReference type="EMBL" id="WVZ11212.1"/>
    </source>
</evidence>
<reference evidence="6 7" key="1">
    <citation type="journal article" date="2023" name="Life. Sci Alliance">
        <title>Evolutionary insights into 3D genome organization and epigenetic landscape of Vigna mungo.</title>
        <authorList>
            <person name="Junaid A."/>
            <person name="Singh B."/>
            <person name="Bhatia S."/>
        </authorList>
    </citation>
    <scope>NUCLEOTIDE SEQUENCE [LARGE SCALE GENOMIC DNA]</scope>
    <source>
        <strain evidence="6">Urdbean</strain>
    </source>
</reference>
<keyword evidence="7" id="KW-1185">Reference proteome</keyword>
<keyword evidence="4 5" id="KW-0472">Membrane</keyword>
<dbReference type="GO" id="GO:0016020">
    <property type="term" value="C:membrane"/>
    <property type="evidence" value="ECO:0007669"/>
    <property type="project" value="UniProtKB-SubCell"/>
</dbReference>
<feature type="transmembrane region" description="Helical" evidence="5">
    <location>
        <begin position="111"/>
        <end position="128"/>
    </location>
</feature>
<evidence type="ECO:0000256" key="5">
    <source>
        <dbReference type="SAM" id="Phobius"/>
    </source>
</evidence>
<gene>
    <name evidence="6" type="ORF">V8G54_015742</name>
</gene>
<feature type="transmembrane region" description="Helical" evidence="5">
    <location>
        <begin position="135"/>
        <end position="152"/>
    </location>
</feature>
<evidence type="ECO:0008006" key="8">
    <source>
        <dbReference type="Google" id="ProtNLM"/>
    </source>
</evidence>
<dbReference type="PANTHER" id="PTHR30249:SF0">
    <property type="entry name" value="PLASTIDAL GLYCOLATE_GLYCERATE TRANSLOCATOR 1, CHLOROPLASTIC"/>
    <property type="match status" value="1"/>
</dbReference>
<keyword evidence="2 5" id="KW-0812">Transmembrane</keyword>
<feature type="transmembrane region" description="Helical" evidence="5">
    <location>
        <begin position="295"/>
        <end position="316"/>
    </location>
</feature>
<dbReference type="InterPro" id="IPR007300">
    <property type="entry name" value="CidB/LrgB"/>
</dbReference>
<protein>
    <recommendedName>
        <fullName evidence="8">Plastidal glycolate/glycerate translocator 1, chloroplastic</fullName>
    </recommendedName>
</protein>
<evidence type="ECO:0000256" key="2">
    <source>
        <dbReference type="ARBA" id="ARBA00022692"/>
    </source>
</evidence>
<feature type="transmembrane region" description="Helical" evidence="5">
    <location>
        <begin position="439"/>
        <end position="463"/>
    </location>
</feature>
<feature type="transmembrane region" description="Helical" evidence="5">
    <location>
        <begin position="385"/>
        <end position="402"/>
    </location>
</feature>
<feature type="transmembrane region" description="Helical" evidence="5">
    <location>
        <begin position="328"/>
        <end position="351"/>
    </location>
</feature>
<evidence type="ECO:0000256" key="3">
    <source>
        <dbReference type="ARBA" id="ARBA00022989"/>
    </source>
</evidence>
<evidence type="ECO:0000256" key="1">
    <source>
        <dbReference type="ARBA" id="ARBA00004141"/>
    </source>
</evidence>
<evidence type="ECO:0000256" key="4">
    <source>
        <dbReference type="ARBA" id="ARBA00023136"/>
    </source>
</evidence>
<feature type="transmembrane region" description="Helical" evidence="5">
    <location>
        <begin position="71"/>
        <end position="91"/>
    </location>
</feature>
<dbReference type="EMBL" id="CP144696">
    <property type="protein sequence ID" value="WVZ11212.1"/>
    <property type="molecule type" value="Genomic_DNA"/>
</dbReference>
<dbReference type="AlphaFoldDB" id="A0AAQ3NMM9"/>
<proteinExistence type="predicted"/>
<dbReference type="Pfam" id="PF04172">
    <property type="entry name" value="LrgB"/>
    <property type="match status" value="1"/>
</dbReference>
<feature type="transmembrane region" description="Helical" evidence="5">
    <location>
        <begin position="158"/>
        <end position="179"/>
    </location>
</feature>
<feature type="transmembrane region" description="Helical" evidence="5">
    <location>
        <begin position="227"/>
        <end position="246"/>
    </location>
</feature>
<evidence type="ECO:0000313" key="7">
    <source>
        <dbReference type="Proteomes" id="UP001374535"/>
    </source>
</evidence>
<sequence length="472" mass="50360">MGTPESCKSEELCTELLQSRTGVTSISTESVTQTFRLRVFGVLHWVVSLGLILATDFLLKKAFAAASIEFPSALCGMFCIFSVLIILDYALPSAAVAFEKFFEPGIIFIQRWLPLFYVPYLVVLPLSLKEIPASSAIKICLIVGIGYWKSSYSYDHDVGGWLATLCVTGLAAIGVRKAVKTELLDAEPMEKPSPFSSIELCAWTEVLLISFAASLVFPTALGTRARTYLPFLLASTVLGYMIGSRLPSSLKKVFHPIIFCAASAELAAIALGFFSKSGLDAVLGYYVTNSSSNPGAGDILMGFLGSVILSFAFSMFKQRKLVKRHAAEIFTSVIISTIFSLYSTAIVGRLLALEQSLTISILPRCITVALAVSIVSFFEGANASVTAAAVVVTGLVGANFVQSTLDKLRLRDPIARGIATASSCHGLGTAALSAKEPEALPFCAIAYALNGIFGSILCSIPAFRQSLLAVIA</sequence>
<feature type="transmembrane region" description="Helical" evidence="5">
    <location>
        <begin position="39"/>
        <end position="59"/>
    </location>
</feature>
<feature type="transmembrane region" description="Helical" evidence="5">
    <location>
        <begin position="200"/>
        <end position="221"/>
    </location>
</feature>
<organism evidence="6 7">
    <name type="scientific">Vigna mungo</name>
    <name type="common">Black gram</name>
    <name type="synonym">Phaseolus mungo</name>
    <dbReference type="NCBI Taxonomy" id="3915"/>
    <lineage>
        <taxon>Eukaryota</taxon>
        <taxon>Viridiplantae</taxon>
        <taxon>Streptophyta</taxon>
        <taxon>Embryophyta</taxon>
        <taxon>Tracheophyta</taxon>
        <taxon>Spermatophyta</taxon>
        <taxon>Magnoliopsida</taxon>
        <taxon>eudicotyledons</taxon>
        <taxon>Gunneridae</taxon>
        <taxon>Pentapetalae</taxon>
        <taxon>rosids</taxon>
        <taxon>fabids</taxon>
        <taxon>Fabales</taxon>
        <taxon>Fabaceae</taxon>
        <taxon>Papilionoideae</taxon>
        <taxon>50 kb inversion clade</taxon>
        <taxon>NPAAA clade</taxon>
        <taxon>indigoferoid/millettioid clade</taxon>
        <taxon>Phaseoleae</taxon>
        <taxon>Vigna</taxon>
    </lineage>
</organism>
<accession>A0AAQ3NMM9</accession>
<feature type="transmembrane region" description="Helical" evidence="5">
    <location>
        <begin position="357"/>
        <end position="378"/>
    </location>
</feature>
<dbReference type="PANTHER" id="PTHR30249">
    <property type="entry name" value="PUTATIVE SEROTONIN TRANSPORTER"/>
    <property type="match status" value="1"/>
</dbReference>
<name>A0AAQ3NMM9_VIGMU</name>
<comment type="subcellular location">
    <subcellularLocation>
        <location evidence="1">Membrane</location>
        <topology evidence="1">Multi-pass membrane protein</topology>
    </subcellularLocation>
</comment>